<dbReference type="GO" id="GO:0009279">
    <property type="term" value="C:cell outer membrane"/>
    <property type="evidence" value="ECO:0007669"/>
    <property type="project" value="UniProtKB-SubCell"/>
</dbReference>
<organism evidence="10 11">
    <name type="scientific">Kaistella chaponensis</name>
    <dbReference type="NCBI Taxonomy" id="713588"/>
    <lineage>
        <taxon>Bacteria</taxon>
        <taxon>Pseudomonadati</taxon>
        <taxon>Bacteroidota</taxon>
        <taxon>Flavobacteriia</taxon>
        <taxon>Flavobacteriales</taxon>
        <taxon>Weeksellaceae</taxon>
        <taxon>Chryseobacterium group</taxon>
        <taxon>Kaistella</taxon>
    </lineage>
</organism>
<dbReference type="OrthoDB" id="367883at2"/>
<comment type="subcellular location">
    <subcellularLocation>
        <location evidence="1">Cell outer membrane</location>
    </subcellularLocation>
</comment>
<dbReference type="GO" id="GO:0015562">
    <property type="term" value="F:efflux transmembrane transporter activity"/>
    <property type="evidence" value="ECO:0007669"/>
    <property type="project" value="InterPro"/>
</dbReference>
<gene>
    <name evidence="10" type="ORF">SAMN05421789_103200</name>
</gene>
<dbReference type="PANTHER" id="PTHR30026:SF20">
    <property type="entry name" value="OUTER MEMBRANE PROTEIN TOLC"/>
    <property type="match status" value="1"/>
</dbReference>
<dbReference type="Pfam" id="PF02321">
    <property type="entry name" value="OEP"/>
    <property type="match status" value="2"/>
</dbReference>
<dbReference type="EMBL" id="FTOI01000003">
    <property type="protein sequence ID" value="SIS60970.1"/>
    <property type="molecule type" value="Genomic_DNA"/>
</dbReference>
<keyword evidence="4" id="KW-1134">Transmembrane beta strand</keyword>
<evidence type="ECO:0000256" key="6">
    <source>
        <dbReference type="ARBA" id="ARBA00023136"/>
    </source>
</evidence>
<evidence type="ECO:0000313" key="11">
    <source>
        <dbReference type="Proteomes" id="UP000185839"/>
    </source>
</evidence>
<dbReference type="GO" id="GO:0015288">
    <property type="term" value="F:porin activity"/>
    <property type="evidence" value="ECO:0007669"/>
    <property type="project" value="TreeGrafter"/>
</dbReference>
<feature type="coiled-coil region" evidence="8">
    <location>
        <begin position="364"/>
        <end position="436"/>
    </location>
</feature>
<dbReference type="InterPro" id="IPR051906">
    <property type="entry name" value="TolC-like"/>
</dbReference>
<dbReference type="STRING" id="713588.SAMN05421789_103200"/>
<dbReference type="InterPro" id="IPR003423">
    <property type="entry name" value="OMP_efflux"/>
</dbReference>
<reference evidence="11" key="1">
    <citation type="submission" date="2017-01" db="EMBL/GenBank/DDBJ databases">
        <authorList>
            <person name="Varghese N."/>
            <person name="Submissions S."/>
        </authorList>
    </citation>
    <scope>NUCLEOTIDE SEQUENCE [LARGE SCALE GENOMIC DNA]</scope>
    <source>
        <strain evidence="11">DSM 23145</strain>
    </source>
</reference>
<dbReference type="Proteomes" id="UP000185839">
    <property type="component" value="Unassembled WGS sequence"/>
</dbReference>
<evidence type="ECO:0000256" key="2">
    <source>
        <dbReference type="ARBA" id="ARBA00007613"/>
    </source>
</evidence>
<keyword evidence="8" id="KW-0175">Coiled coil</keyword>
<name>A0A1N7KHL7_9FLAO</name>
<evidence type="ECO:0000256" key="9">
    <source>
        <dbReference type="SAM" id="SignalP"/>
    </source>
</evidence>
<evidence type="ECO:0000256" key="3">
    <source>
        <dbReference type="ARBA" id="ARBA00022448"/>
    </source>
</evidence>
<evidence type="ECO:0000313" key="10">
    <source>
        <dbReference type="EMBL" id="SIS60970.1"/>
    </source>
</evidence>
<dbReference type="SUPFAM" id="SSF56954">
    <property type="entry name" value="Outer membrane efflux proteins (OEP)"/>
    <property type="match status" value="1"/>
</dbReference>
<dbReference type="AlphaFoldDB" id="A0A1N7KHL7"/>
<keyword evidence="11" id="KW-1185">Reference proteome</keyword>
<evidence type="ECO:0000256" key="4">
    <source>
        <dbReference type="ARBA" id="ARBA00022452"/>
    </source>
</evidence>
<proteinExistence type="inferred from homology"/>
<evidence type="ECO:0000256" key="7">
    <source>
        <dbReference type="ARBA" id="ARBA00023237"/>
    </source>
</evidence>
<comment type="similarity">
    <text evidence="2">Belongs to the outer membrane factor (OMF) (TC 1.B.17) family.</text>
</comment>
<evidence type="ECO:0000256" key="1">
    <source>
        <dbReference type="ARBA" id="ARBA00004442"/>
    </source>
</evidence>
<dbReference type="RefSeq" id="WP_084566442.1">
    <property type="nucleotide sequence ID" value="NZ_FTOI01000003.1"/>
</dbReference>
<feature type="chain" id="PRO_5012026373" evidence="9">
    <location>
        <begin position="24"/>
        <end position="449"/>
    </location>
</feature>
<evidence type="ECO:0000256" key="8">
    <source>
        <dbReference type="SAM" id="Coils"/>
    </source>
</evidence>
<accession>A0A1N7KHL7</accession>
<feature type="signal peptide" evidence="9">
    <location>
        <begin position="1"/>
        <end position="23"/>
    </location>
</feature>
<protein>
    <submittedName>
        <fullName evidence="10">Outer membrane protein TolC</fullName>
    </submittedName>
</protein>
<keyword evidence="5" id="KW-0812">Transmembrane</keyword>
<keyword evidence="7" id="KW-0998">Cell outer membrane</keyword>
<keyword evidence="3" id="KW-0813">Transport</keyword>
<dbReference type="Gene3D" id="1.20.1600.10">
    <property type="entry name" value="Outer membrane efflux proteins (OEP)"/>
    <property type="match status" value="1"/>
</dbReference>
<dbReference type="GO" id="GO:1990281">
    <property type="term" value="C:efflux pump complex"/>
    <property type="evidence" value="ECO:0007669"/>
    <property type="project" value="TreeGrafter"/>
</dbReference>
<evidence type="ECO:0000256" key="5">
    <source>
        <dbReference type="ARBA" id="ARBA00022692"/>
    </source>
</evidence>
<sequence>MTNWRKMALGAVLFAFSVTGLKAQETVTLKQAIEFALQNKAEAQKAKLDVRNADYQIMEAKAGALPHINGVANITYNPILQTTALDTGAFSGGPSNIQLISLGQKWNAGGGLQLSQALFNQQVFVGLKAAKSTKEFYQLNAQLTDEQIIERVSNAYFQVFTIQQKKETLESSYSSTEKARNIIKSLFDNGLAKKVDLDRTNVNLTNISTVLKQQQNGINQAENALKFYMGMPIENKIQLVKEDMEITPHLLEDKIATDERTEVLILDKQKQLLEFNKKAIEAAYYPTVNLNANYSWQGLGDKFPLTNGKNNGVYWADYSAVTLGINIPIFNGFATKARVAMAQIELDKLEVDRKDTKLGLDLSYQNAKSQIENSLASLENQKANVQLAETVTSNTKSNYQYGLATLTELLEAENALVEAKNNYSNAILEYKIAEIQYYKSKGELKTYLK</sequence>
<dbReference type="PANTHER" id="PTHR30026">
    <property type="entry name" value="OUTER MEMBRANE PROTEIN TOLC"/>
    <property type="match status" value="1"/>
</dbReference>
<keyword evidence="6" id="KW-0472">Membrane</keyword>
<keyword evidence="9" id="KW-0732">Signal</keyword>